<name>A0A1E1WXL8_9ACAR</name>
<dbReference type="EMBL" id="GFAC01007672">
    <property type="protein sequence ID" value="JAT91516.1"/>
    <property type="molecule type" value="mRNA"/>
</dbReference>
<feature type="non-terminal residue" evidence="1">
    <location>
        <position position="1"/>
    </location>
</feature>
<evidence type="ECO:0000313" key="1">
    <source>
        <dbReference type="EMBL" id="JAT91516.1"/>
    </source>
</evidence>
<dbReference type="AlphaFoldDB" id="A0A1E1WXL8"/>
<accession>A0A1E1WXL8</accession>
<sequence>HNHNLRNGIGSHLPHDCEACGEEDKNRCVGRLRETKTGVRTRQSLTDALHIKGNSYDCVSTPTVTIYINESAFLDRRRRDMCVASFSALSCIPLAHMYGSSSPS</sequence>
<organism evidence="1">
    <name type="scientific">Amblyomma aureolatum</name>
    <dbReference type="NCBI Taxonomy" id="187763"/>
    <lineage>
        <taxon>Eukaryota</taxon>
        <taxon>Metazoa</taxon>
        <taxon>Ecdysozoa</taxon>
        <taxon>Arthropoda</taxon>
        <taxon>Chelicerata</taxon>
        <taxon>Arachnida</taxon>
        <taxon>Acari</taxon>
        <taxon>Parasitiformes</taxon>
        <taxon>Ixodida</taxon>
        <taxon>Ixodoidea</taxon>
        <taxon>Ixodidae</taxon>
        <taxon>Amblyomminae</taxon>
        <taxon>Amblyomma</taxon>
    </lineage>
</organism>
<feature type="non-terminal residue" evidence="1">
    <location>
        <position position="104"/>
    </location>
</feature>
<proteinExistence type="evidence at transcript level"/>
<protein>
    <submittedName>
        <fullName evidence="1">Uncharacterized protein</fullName>
    </submittedName>
</protein>
<reference evidence="1" key="1">
    <citation type="journal article" date="2017" name="Front. Cell. Infect. Microbiol.">
        <title>The Distinct Transcriptional Response of the Midgut of Amblyomma sculptum and Amblyomma aureolatum Ticks to Rickettsia rickettsii Correlates to Their Differences in Susceptibility to Infection.</title>
        <authorList>
            <person name="Martins L.A."/>
            <person name="Galletti M.F.B.M."/>
            <person name="Ribeiro J.M."/>
            <person name="Fujita A."/>
            <person name="Costa F.B."/>
            <person name="Labruna M.B."/>
            <person name="Daffre S."/>
            <person name="Fogaca A.C."/>
        </authorList>
    </citation>
    <scope>NUCLEOTIDE SEQUENCE</scope>
</reference>